<keyword evidence="3" id="KW-1185">Reference proteome</keyword>
<dbReference type="Proteomes" id="UP000762676">
    <property type="component" value="Unassembled WGS sequence"/>
</dbReference>
<feature type="compositionally biased region" description="Basic and acidic residues" evidence="1">
    <location>
        <begin position="25"/>
        <end position="35"/>
    </location>
</feature>
<evidence type="ECO:0000313" key="2">
    <source>
        <dbReference type="EMBL" id="GFR60076.1"/>
    </source>
</evidence>
<feature type="region of interest" description="Disordered" evidence="1">
    <location>
        <begin position="1"/>
        <end position="42"/>
    </location>
</feature>
<organism evidence="2 3">
    <name type="scientific">Elysia marginata</name>
    <dbReference type="NCBI Taxonomy" id="1093978"/>
    <lineage>
        <taxon>Eukaryota</taxon>
        <taxon>Metazoa</taxon>
        <taxon>Spiralia</taxon>
        <taxon>Lophotrochozoa</taxon>
        <taxon>Mollusca</taxon>
        <taxon>Gastropoda</taxon>
        <taxon>Heterobranchia</taxon>
        <taxon>Euthyneura</taxon>
        <taxon>Panpulmonata</taxon>
        <taxon>Sacoglossa</taxon>
        <taxon>Placobranchoidea</taxon>
        <taxon>Plakobranchidae</taxon>
        <taxon>Elysia</taxon>
    </lineage>
</organism>
<proteinExistence type="predicted"/>
<name>A0AAV4EH88_9GAST</name>
<comment type="caution">
    <text evidence="2">The sequence shown here is derived from an EMBL/GenBank/DDBJ whole genome shotgun (WGS) entry which is preliminary data.</text>
</comment>
<reference evidence="2 3" key="1">
    <citation type="journal article" date="2021" name="Elife">
        <title>Chloroplast acquisition without the gene transfer in kleptoplastic sea slugs, Plakobranchus ocellatus.</title>
        <authorList>
            <person name="Maeda T."/>
            <person name="Takahashi S."/>
            <person name="Yoshida T."/>
            <person name="Shimamura S."/>
            <person name="Takaki Y."/>
            <person name="Nagai Y."/>
            <person name="Toyoda A."/>
            <person name="Suzuki Y."/>
            <person name="Arimoto A."/>
            <person name="Ishii H."/>
            <person name="Satoh N."/>
            <person name="Nishiyama T."/>
            <person name="Hasebe M."/>
            <person name="Maruyama T."/>
            <person name="Minagawa J."/>
            <person name="Obokata J."/>
            <person name="Shigenobu S."/>
        </authorList>
    </citation>
    <scope>NUCLEOTIDE SEQUENCE [LARGE SCALE GENOMIC DNA]</scope>
</reference>
<gene>
    <name evidence="2" type="ORF">ElyMa_001812700</name>
</gene>
<dbReference type="AlphaFoldDB" id="A0AAV4EH88"/>
<evidence type="ECO:0000313" key="3">
    <source>
        <dbReference type="Proteomes" id="UP000762676"/>
    </source>
</evidence>
<dbReference type="EMBL" id="BMAT01003664">
    <property type="protein sequence ID" value="GFR60076.1"/>
    <property type="molecule type" value="Genomic_DNA"/>
</dbReference>
<accession>A0AAV4EH88</accession>
<evidence type="ECO:0000256" key="1">
    <source>
        <dbReference type="SAM" id="MobiDB-lite"/>
    </source>
</evidence>
<sequence>MPASRTLGSGRTLYCPRGGRQSHATAEDIASRVSKETPPPLPWVSRPVTHLRNITPYFHFGGNHVIAHLTILCKHLVET</sequence>
<protein>
    <submittedName>
        <fullName evidence="2">Uncharacterized protein</fullName>
    </submittedName>
</protein>